<dbReference type="GO" id="GO:0046912">
    <property type="term" value="F:acyltransferase activity, acyl groups converted into alkyl on transfer"/>
    <property type="evidence" value="ECO:0007669"/>
    <property type="project" value="InterPro"/>
</dbReference>
<dbReference type="PANTHER" id="PTHR42871">
    <property type="entry name" value="CITRATE SYNTHASE"/>
    <property type="match status" value="1"/>
</dbReference>
<reference evidence="1" key="1">
    <citation type="submission" date="2020-11" db="EMBL/GenBank/DDBJ databases">
        <authorList>
            <person name="Tran Van P."/>
        </authorList>
    </citation>
    <scope>NUCLEOTIDE SEQUENCE</scope>
</reference>
<gene>
    <name evidence="1" type="ORF">CTOB1V02_LOCUS15198</name>
</gene>
<dbReference type="Pfam" id="PF00285">
    <property type="entry name" value="Citrate_synt"/>
    <property type="match status" value="1"/>
</dbReference>
<dbReference type="AlphaFoldDB" id="A0A7R8ZUE1"/>
<accession>A0A7R8ZUE1</accession>
<dbReference type="InterPro" id="IPR002020">
    <property type="entry name" value="Citrate_synthase"/>
</dbReference>
<dbReference type="PANTHER" id="PTHR42871:SF1">
    <property type="entry name" value="CITRATE SYNTHASE"/>
    <property type="match status" value="1"/>
</dbReference>
<dbReference type="SUPFAM" id="SSF48256">
    <property type="entry name" value="Citrate synthase"/>
    <property type="match status" value="1"/>
</dbReference>
<dbReference type="InterPro" id="IPR036969">
    <property type="entry name" value="Citrate_synthase_sf"/>
</dbReference>
<organism evidence="1">
    <name type="scientific">Cyprideis torosa</name>
    <dbReference type="NCBI Taxonomy" id="163714"/>
    <lineage>
        <taxon>Eukaryota</taxon>
        <taxon>Metazoa</taxon>
        <taxon>Ecdysozoa</taxon>
        <taxon>Arthropoda</taxon>
        <taxon>Crustacea</taxon>
        <taxon>Oligostraca</taxon>
        <taxon>Ostracoda</taxon>
        <taxon>Podocopa</taxon>
        <taxon>Podocopida</taxon>
        <taxon>Cytherocopina</taxon>
        <taxon>Cytheroidea</taxon>
        <taxon>Cytherideidae</taxon>
        <taxon>Cyprideis</taxon>
    </lineage>
</organism>
<dbReference type="Gene3D" id="1.10.580.10">
    <property type="entry name" value="Citrate Synthase, domain 1"/>
    <property type="match status" value="1"/>
</dbReference>
<proteinExistence type="predicted"/>
<dbReference type="OrthoDB" id="10039036at2759"/>
<sequence length="254" mass="28760">MSESVKLSYNGKEYEYPIVKGTTNDIGVDISSLRADTGLVTLDVGYKNTGSTISKITYLDGEKGELLYRGYPIEQLAEKANFTEVMYLLLNGELPNKGQFAQFDNKLKEHNFISEEMKKLIDAFPRSAHPMGMLSTLTSAMTAFNPMAVNVKDEKALDNAICLAIAKFSHLCAWTYRKKFGYPLNHGNNDLDYVSNFYYMTFRMANKPFEINQTVIDVLDKLLILHADHEQNCSASTVFLHFGDLYMGVRIKRL</sequence>
<evidence type="ECO:0000313" key="1">
    <source>
        <dbReference type="EMBL" id="CAD7237383.1"/>
    </source>
</evidence>
<dbReference type="InterPro" id="IPR016142">
    <property type="entry name" value="Citrate_synth-like_lrg_a-sub"/>
</dbReference>
<protein>
    <submittedName>
        <fullName evidence="1">Uncharacterized protein</fullName>
    </submittedName>
</protein>
<dbReference type="EMBL" id="OB687405">
    <property type="protein sequence ID" value="CAD7237383.1"/>
    <property type="molecule type" value="Genomic_DNA"/>
</dbReference>
<name>A0A7R8ZUE1_9CRUS</name>
<dbReference type="Gene3D" id="2.20.28.60">
    <property type="match status" value="1"/>
</dbReference>